<reference evidence="1" key="1">
    <citation type="journal article" date="2012" name="Nature">
        <title>The tomato genome sequence provides insights into fleshy fruit evolution.</title>
        <authorList>
            <consortium name="Tomato Genome Consortium"/>
        </authorList>
    </citation>
    <scope>NUCLEOTIDE SEQUENCE [LARGE SCALE GENOMIC DNA]</scope>
    <source>
        <strain evidence="1">cv. Heinz 1706</strain>
    </source>
</reference>
<name>A0A3Q7H6M5_SOLLC</name>
<proteinExistence type="predicted"/>
<evidence type="ECO:0000313" key="1">
    <source>
        <dbReference type="EnsemblPlants" id="Solyc07g006030.3.1"/>
    </source>
</evidence>
<accession>A0A3Q7H6M5</accession>
<protein>
    <submittedName>
        <fullName evidence="1">Uncharacterized protein</fullName>
    </submittedName>
</protein>
<evidence type="ECO:0000313" key="2">
    <source>
        <dbReference type="Proteomes" id="UP000004994"/>
    </source>
</evidence>
<dbReference type="EnsemblPlants" id="Solyc07g006030.3.1">
    <property type="protein sequence ID" value="Solyc07g006030.3.1"/>
    <property type="gene ID" value="Solyc07g006030.3"/>
</dbReference>
<keyword evidence="2" id="KW-1185">Reference proteome</keyword>
<dbReference type="InParanoid" id="A0A3Q7H6M5"/>
<sequence length="77" mass="8389">MLKALTSSSSIADRMIRFEINTSAWEANHLLKSSSRLIVFSSHTLAITRVGNPIPRRQSIITRDATQCASAAATTNT</sequence>
<dbReference type="Gramene" id="Solyc07g006030.3.1">
    <property type="protein sequence ID" value="Solyc07g006030.3.1"/>
    <property type="gene ID" value="Solyc07g006030.3"/>
</dbReference>
<dbReference type="Proteomes" id="UP000004994">
    <property type="component" value="Chromosome 7"/>
</dbReference>
<reference evidence="1" key="2">
    <citation type="submission" date="2019-01" db="UniProtKB">
        <authorList>
            <consortium name="EnsemblPlants"/>
        </authorList>
    </citation>
    <scope>IDENTIFICATION</scope>
    <source>
        <strain evidence="1">cv. Heinz 1706</strain>
    </source>
</reference>
<dbReference type="AlphaFoldDB" id="A0A3Q7H6M5"/>
<organism evidence="1">
    <name type="scientific">Solanum lycopersicum</name>
    <name type="common">Tomato</name>
    <name type="synonym">Lycopersicon esculentum</name>
    <dbReference type="NCBI Taxonomy" id="4081"/>
    <lineage>
        <taxon>Eukaryota</taxon>
        <taxon>Viridiplantae</taxon>
        <taxon>Streptophyta</taxon>
        <taxon>Embryophyta</taxon>
        <taxon>Tracheophyta</taxon>
        <taxon>Spermatophyta</taxon>
        <taxon>Magnoliopsida</taxon>
        <taxon>eudicotyledons</taxon>
        <taxon>Gunneridae</taxon>
        <taxon>Pentapetalae</taxon>
        <taxon>asterids</taxon>
        <taxon>lamiids</taxon>
        <taxon>Solanales</taxon>
        <taxon>Solanaceae</taxon>
        <taxon>Solanoideae</taxon>
        <taxon>Solaneae</taxon>
        <taxon>Solanum</taxon>
        <taxon>Solanum subgen. Lycopersicon</taxon>
    </lineage>
</organism>